<organism evidence="2 3">
    <name type="scientific">Lysobacter enzymogenes</name>
    <dbReference type="NCBI Taxonomy" id="69"/>
    <lineage>
        <taxon>Bacteria</taxon>
        <taxon>Pseudomonadati</taxon>
        <taxon>Pseudomonadota</taxon>
        <taxon>Gammaproteobacteria</taxon>
        <taxon>Lysobacterales</taxon>
        <taxon>Lysobacteraceae</taxon>
        <taxon>Lysobacter</taxon>
    </lineage>
</organism>
<evidence type="ECO:0008006" key="4">
    <source>
        <dbReference type="Google" id="ProtNLM"/>
    </source>
</evidence>
<reference evidence="2 3" key="1">
    <citation type="journal article" date="2017" name="DNA Res.">
        <title>Complete genome sequence and expression profile of the commercial lytic enzyme producer Lysobacter enzymogenes M497-1.</title>
        <authorList>
            <person name="Takami H."/>
            <person name="Toyoda A."/>
            <person name="Uchiyama I."/>
            <person name="Itoh T."/>
            <person name="Takaki Y."/>
            <person name="Arai W."/>
            <person name="Nishi S."/>
            <person name="Kawai M."/>
            <person name="Shinya K."/>
            <person name="Ikeda H."/>
        </authorList>
    </citation>
    <scope>NUCLEOTIDE SEQUENCE [LARGE SCALE GENOMIC DNA]</scope>
    <source>
        <strain evidence="2 3">M497-1</strain>
    </source>
</reference>
<dbReference type="RefSeq" id="WP_145959902.1">
    <property type="nucleotide sequence ID" value="NZ_AP014940.1"/>
</dbReference>
<name>A0AAU9AJ58_LYSEN</name>
<sequence>MARSAEPDAADGSYTDPDTAAAFAVLGANTRRAADHRRLLCAALEQALNDRPGRVMRLLELGVGYGEGIERALPALHAAGARVEYFYADPSPARAAFVASRFADRLRLRSIALDPDALAAAARERGFDLILADSASGEAANPLRVRAAIAWLAADGELLLTERDDATRDWTATLVGAGLAPLHGRAPTEPAAVRLHRLRRVTSPSSTSTATTPSGHEDIDGRDRRCSISPEGHVTSVMWR</sequence>
<proteinExistence type="predicted"/>
<protein>
    <recommendedName>
        <fullName evidence="4">Class I SAM-dependent methyltransferase</fullName>
    </recommendedName>
</protein>
<evidence type="ECO:0000256" key="1">
    <source>
        <dbReference type="SAM" id="MobiDB-lite"/>
    </source>
</evidence>
<evidence type="ECO:0000313" key="3">
    <source>
        <dbReference type="Proteomes" id="UP000218824"/>
    </source>
</evidence>
<evidence type="ECO:0000313" key="2">
    <source>
        <dbReference type="EMBL" id="BAV95720.1"/>
    </source>
</evidence>
<accession>A0AAU9AJ58</accession>
<feature type="compositionally biased region" description="Low complexity" evidence="1">
    <location>
        <begin position="202"/>
        <end position="214"/>
    </location>
</feature>
<gene>
    <name evidence="2" type="ORF">LEN_0233</name>
</gene>
<dbReference type="AlphaFoldDB" id="A0AAU9AJ58"/>
<dbReference type="InterPro" id="IPR029063">
    <property type="entry name" value="SAM-dependent_MTases_sf"/>
</dbReference>
<dbReference type="EMBL" id="AP014940">
    <property type="protein sequence ID" value="BAV95720.1"/>
    <property type="molecule type" value="Genomic_DNA"/>
</dbReference>
<feature type="region of interest" description="Disordered" evidence="1">
    <location>
        <begin position="200"/>
        <end position="240"/>
    </location>
</feature>
<dbReference type="Proteomes" id="UP000218824">
    <property type="component" value="Chromosome"/>
</dbReference>
<dbReference type="Gene3D" id="3.40.50.150">
    <property type="entry name" value="Vaccinia Virus protein VP39"/>
    <property type="match status" value="1"/>
</dbReference>
<dbReference type="GeneID" id="83062167"/>
<dbReference type="KEGG" id="lem:LEN_0233"/>
<feature type="compositionally biased region" description="Basic and acidic residues" evidence="1">
    <location>
        <begin position="215"/>
        <end position="226"/>
    </location>
</feature>
<dbReference type="SUPFAM" id="SSF53335">
    <property type="entry name" value="S-adenosyl-L-methionine-dependent methyltransferases"/>
    <property type="match status" value="1"/>
</dbReference>